<dbReference type="EMBL" id="CAAKMV010000147">
    <property type="protein sequence ID" value="VIO60800.1"/>
    <property type="molecule type" value="Genomic_DNA"/>
</dbReference>
<accession>A0A2H3G5T0</accession>
<evidence type="ECO:0008006" key="5">
    <source>
        <dbReference type="Google" id="ProtNLM"/>
    </source>
</evidence>
<evidence type="ECO:0000313" key="3">
    <source>
        <dbReference type="EMBL" id="VIO60800.1"/>
    </source>
</evidence>
<evidence type="ECO:0000313" key="2">
    <source>
        <dbReference type="EMBL" id="CAG1962627.1"/>
    </source>
</evidence>
<sequence>MRATIASITLALSGLAAASPQVVPDKPIEFYGRMYADSATCSGTGTRYAYLGSMGNCINKPVPGTGSATMVVGEVSKYFLAGWTGPDCTGKVVLVVSNVGECVDLGGTDVQSWSNDMKPFGK</sequence>
<proteinExistence type="predicted"/>
<name>A0A2H3G5T0_GIBZA</name>
<feature type="signal peptide" evidence="1">
    <location>
        <begin position="1"/>
        <end position="18"/>
    </location>
</feature>
<protein>
    <recommendedName>
        <fullName evidence="5">Ecp2 effector protein domain-containing protein</fullName>
    </recommendedName>
</protein>
<gene>
    <name evidence="3" type="ORF">FUG_LOCUS413343</name>
    <name evidence="2" type="ORF">MDCFG202_LOCUS2922</name>
</gene>
<organism evidence="2 4">
    <name type="scientific">Gibberella zeae</name>
    <name type="common">Wheat head blight fungus</name>
    <name type="synonym">Fusarium graminearum</name>
    <dbReference type="NCBI Taxonomy" id="5518"/>
    <lineage>
        <taxon>Eukaryota</taxon>
        <taxon>Fungi</taxon>
        <taxon>Dikarya</taxon>
        <taxon>Ascomycota</taxon>
        <taxon>Pezizomycotina</taxon>
        <taxon>Sordariomycetes</taxon>
        <taxon>Hypocreomycetidae</taxon>
        <taxon>Hypocreales</taxon>
        <taxon>Nectriaceae</taxon>
        <taxon>Fusarium</taxon>
    </lineage>
</organism>
<reference evidence="2" key="2">
    <citation type="submission" date="2021-03" db="EMBL/GenBank/DDBJ databases">
        <authorList>
            <person name="Alouane T."/>
            <person name="Langin T."/>
            <person name="Bonhomme L."/>
        </authorList>
    </citation>
    <scope>NUCLEOTIDE SEQUENCE</scope>
    <source>
        <strain evidence="2">MDC_Fg202</strain>
    </source>
</reference>
<evidence type="ECO:0000256" key="1">
    <source>
        <dbReference type="SAM" id="SignalP"/>
    </source>
</evidence>
<feature type="chain" id="PRO_5041163345" description="Ecp2 effector protein domain-containing protein" evidence="1">
    <location>
        <begin position="19"/>
        <end position="122"/>
    </location>
</feature>
<dbReference type="AlphaFoldDB" id="A0A2H3G5T0"/>
<dbReference type="OrthoDB" id="3769991at2759"/>
<dbReference type="EMBL" id="CAJPIJ010000004">
    <property type="protein sequence ID" value="CAG1962627.1"/>
    <property type="molecule type" value="Genomic_DNA"/>
</dbReference>
<dbReference type="Proteomes" id="UP000746612">
    <property type="component" value="Unassembled WGS sequence"/>
</dbReference>
<keyword evidence="1" id="KW-0732">Signal</keyword>
<evidence type="ECO:0000313" key="4">
    <source>
        <dbReference type="Proteomes" id="UP000746612"/>
    </source>
</evidence>
<reference evidence="3" key="1">
    <citation type="submission" date="2019-04" db="EMBL/GenBank/DDBJ databases">
        <authorList>
            <person name="Melise S."/>
            <person name="Noan J."/>
            <person name="Okalmin O."/>
        </authorList>
    </citation>
    <scope>NUCLEOTIDE SEQUENCE</scope>
    <source>
        <strain evidence="3">FN9</strain>
    </source>
</reference>